<evidence type="ECO:0000256" key="1">
    <source>
        <dbReference type="ARBA" id="ARBA00006817"/>
    </source>
</evidence>
<name>C5BYY9_BEUC1</name>
<dbReference type="eggNOG" id="COG3832">
    <property type="taxonomic scope" value="Bacteria"/>
</dbReference>
<dbReference type="InterPro" id="IPR023393">
    <property type="entry name" value="START-like_dom_sf"/>
</dbReference>
<keyword evidence="4" id="KW-1185">Reference proteome</keyword>
<feature type="domain" description="Activator of Hsp90 ATPase homologue 1/2-like C-terminal" evidence="2">
    <location>
        <begin position="24"/>
        <end position="157"/>
    </location>
</feature>
<gene>
    <name evidence="3" type="ordered locus">Bcav_2859</name>
</gene>
<dbReference type="HOGENOM" id="CLU_108923_6_1_11"/>
<evidence type="ECO:0000313" key="3">
    <source>
        <dbReference type="EMBL" id="ACQ81104.1"/>
    </source>
</evidence>
<dbReference type="KEGG" id="bcv:Bcav_2859"/>
<dbReference type="Pfam" id="PF08327">
    <property type="entry name" value="AHSA1"/>
    <property type="match status" value="1"/>
</dbReference>
<protein>
    <submittedName>
        <fullName evidence="3">Activator of Hsp90 ATPase 1 family protein</fullName>
    </submittedName>
</protein>
<dbReference type="RefSeq" id="WP_015883344.1">
    <property type="nucleotide sequence ID" value="NC_012669.1"/>
</dbReference>
<sequence>MRFAGTLAVTTPSETELEVVRRFDAPRDLVFAALTQPALLRRWHGADGWDLVVCDVDLRVGGAWRFVARGPAGEPDMGYGGEFVEVEPPSRLVQTERFDDAWYTGIAHVTTDLAESDGVTTLRMRIRYASREVRDAVVASPMSRGMTEGYDRLARLLATEEGDVS</sequence>
<dbReference type="InterPro" id="IPR013538">
    <property type="entry name" value="ASHA1/2-like_C"/>
</dbReference>
<organism evidence="3 4">
    <name type="scientific">Beutenbergia cavernae (strain ATCC BAA-8 / DSM 12333 / CCUG 43141 / JCM 11478 / NBRC 16432 / NCIMB 13614 / HKI 0122)</name>
    <dbReference type="NCBI Taxonomy" id="471853"/>
    <lineage>
        <taxon>Bacteria</taxon>
        <taxon>Bacillati</taxon>
        <taxon>Actinomycetota</taxon>
        <taxon>Actinomycetes</taxon>
        <taxon>Micrococcales</taxon>
        <taxon>Beutenbergiaceae</taxon>
        <taxon>Beutenbergia</taxon>
    </lineage>
</organism>
<dbReference type="SUPFAM" id="SSF55961">
    <property type="entry name" value="Bet v1-like"/>
    <property type="match status" value="1"/>
</dbReference>
<comment type="similarity">
    <text evidence="1">Belongs to the AHA1 family.</text>
</comment>
<proteinExistence type="inferred from homology"/>
<evidence type="ECO:0000313" key="4">
    <source>
        <dbReference type="Proteomes" id="UP000007962"/>
    </source>
</evidence>
<dbReference type="EMBL" id="CP001618">
    <property type="protein sequence ID" value="ACQ81104.1"/>
    <property type="molecule type" value="Genomic_DNA"/>
</dbReference>
<dbReference type="STRING" id="471853.Bcav_2859"/>
<accession>C5BYY9</accession>
<dbReference type="CDD" id="cd07826">
    <property type="entry name" value="SRPBCC_CalC_Aha1-like_9"/>
    <property type="match status" value="1"/>
</dbReference>
<dbReference type="Proteomes" id="UP000007962">
    <property type="component" value="Chromosome"/>
</dbReference>
<dbReference type="Gene3D" id="3.30.530.20">
    <property type="match status" value="1"/>
</dbReference>
<dbReference type="AlphaFoldDB" id="C5BYY9"/>
<dbReference type="OrthoDB" id="3365660at2"/>
<reference evidence="3 4" key="1">
    <citation type="journal article" date="2009" name="Stand. Genomic Sci.">
        <title>Complete genome sequence of Beutenbergia cavernae type strain (HKI 0122).</title>
        <authorList>
            <person name="Land M."/>
            <person name="Pukall R."/>
            <person name="Abt B."/>
            <person name="Goker M."/>
            <person name="Rohde M."/>
            <person name="Glavina Del Rio T."/>
            <person name="Tice H."/>
            <person name="Copeland A."/>
            <person name="Cheng J.F."/>
            <person name="Lucas S."/>
            <person name="Chen F."/>
            <person name="Nolan M."/>
            <person name="Bruce D."/>
            <person name="Goodwin L."/>
            <person name="Pitluck S."/>
            <person name="Ivanova N."/>
            <person name="Mavromatis K."/>
            <person name="Ovchinnikova G."/>
            <person name="Pati A."/>
            <person name="Chen A."/>
            <person name="Palaniappan K."/>
            <person name="Hauser L."/>
            <person name="Chang Y.J."/>
            <person name="Jefferies C.C."/>
            <person name="Saunders E."/>
            <person name="Brettin T."/>
            <person name="Detter J.C."/>
            <person name="Han C."/>
            <person name="Chain P."/>
            <person name="Bristow J."/>
            <person name="Eisen J.A."/>
            <person name="Markowitz V."/>
            <person name="Hugenholtz P."/>
            <person name="Kyrpides N.C."/>
            <person name="Klenk H.P."/>
            <person name="Lapidus A."/>
        </authorList>
    </citation>
    <scope>NUCLEOTIDE SEQUENCE [LARGE SCALE GENOMIC DNA]</scope>
    <source>
        <strain evidence="4">ATCC BAA-8 / DSM 12333 / NBRC 16432</strain>
    </source>
</reference>
<evidence type="ECO:0000259" key="2">
    <source>
        <dbReference type="Pfam" id="PF08327"/>
    </source>
</evidence>